<dbReference type="PANTHER" id="PTHR30371">
    <property type="entry name" value="SEC-INDEPENDENT PROTEIN TRANSLOCASE PROTEIN TATC"/>
    <property type="match status" value="1"/>
</dbReference>
<protein>
    <recommendedName>
        <fullName evidence="5">Sec-independent protein translocase protein TatC</fullName>
    </recommendedName>
</protein>
<comment type="subcellular location">
    <subcellularLocation>
        <location evidence="5">Cell membrane</location>
        <topology evidence="5">Multi-pass membrane protein</topology>
    </subcellularLocation>
    <subcellularLocation>
        <location evidence="1">Membrane</location>
        <topology evidence="1">Multi-pass membrane protein</topology>
    </subcellularLocation>
</comment>
<keyword evidence="4 5" id="KW-0472">Membrane</keyword>
<dbReference type="GO" id="GO:0065002">
    <property type="term" value="P:intracellular protein transmembrane transport"/>
    <property type="evidence" value="ECO:0007669"/>
    <property type="project" value="TreeGrafter"/>
</dbReference>
<feature type="transmembrane region" description="Helical" evidence="5">
    <location>
        <begin position="219"/>
        <end position="236"/>
    </location>
</feature>
<dbReference type="PRINTS" id="PR01840">
    <property type="entry name" value="TATCFAMILY"/>
</dbReference>
<comment type="caution">
    <text evidence="6">The sequence shown here is derived from an EMBL/GenBank/DDBJ whole genome shotgun (WGS) entry which is preliminary data.</text>
</comment>
<dbReference type="InterPro" id="IPR002033">
    <property type="entry name" value="TatC"/>
</dbReference>
<keyword evidence="3 5" id="KW-1133">Transmembrane helix</keyword>
<dbReference type="PANTHER" id="PTHR30371:SF0">
    <property type="entry name" value="SEC-INDEPENDENT PROTEIN TRANSLOCASE PROTEIN TATC, CHLOROPLASTIC-RELATED"/>
    <property type="match status" value="1"/>
</dbReference>
<keyword evidence="5" id="KW-0811">Translocation</keyword>
<proteinExistence type="inferred from homology"/>
<evidence type="ECO:0000256" key="5">
    <source>
        <dbReference type="HAMAP-Rule" id="MF_00902"/>
    </source>
</evidence>
<accession>A0AAP6LL44</accession>
<feature type="transmembrane region" description="Helical" evidence="5">
    <location>
        <begin position="20"/>
        <end position="42"/>
    </location>
</feature>
<dbReference type="EMBL" id="JAQZHK010000004">
    <property type="protein sequence ID" value="MDY3512895.1"/>
    <property type="molecule type" value="Genomic_DNA"/>
</dbReference>
<evidence type="ECO:0000313" key="7">
    <source>
        <dbReference type="Proteomes" id="UP001284033"/>
    </source>
</evidence>
<feature type="transmembrane region" description="Helical" evidence="5">
    <location>
        <begin position="242"/>
        <end position="260"/>
    </location>
</feature>
<comment type="function">
    <text evidence="5">Part of the twin-arginine translocation (Tat) system that transports large folded proteins containing a characteristic twin-arginine motif in their signal peptide across membranes.</text>
</comment>
<feature type="transmembrane region" description="Helical" evidence="5">
    <location>
        <begin position="180"/>
        <end position="207"/>
    </location>
</feature>
<comment type="subunit">
    <text evidence="5">Forms a complex with TatA.</text>
</comment>
<reference evidence="6" key="1">
    <citation type="submission" date="2023-01" db="EMBL/GenBank/DDBJ databases">
        <title>Genome-based studies on antimicrobial resistance profiles of Riemerella anatipestifer in China, 1994 to 2021.</title>
        <authorList>
            <person name="Yang Z."/>
            <person name="Zhu D."/>
        </authorList>
    </citation>
    <scope>NUCLEOTIDE SEQUENCE</scope>
    <source>
        <strain evidence="6">RCAD1218</strain>
    </source>
</reference>
<dbReference type="RefSeq" id="WP_051796855.1">
    <property type="nucleotide sequence ID" value="NZ_CP041029.1"/>
</dbReference>
<keyword evidence="5" id="KW-0653">Protein transport</keyword>
<evidence type="ECO:0000256" key="3">
    <source>
        <dbReference type="ARBA" id="ARBA00022989"/>
    </source>
</evidence>
<feature type="transmembrane region" description="Helical" evidence="5">
    <location>
        <begin position="92"/>
        <end position="111"/>
    </location>
</feature>
<dbReference type="GO" id="GO:0043953">
    <property type="term" value="P:protein transport by the Tat complex"/>
    <property type="evidence" value="ECO:0007669"/>
    <property type="project" value="UniProtKB-UniRule"/>
</dbReference>
<dbReference type="HAMAP" id="MF_00902">
    <property type="entry name" value="TatC"/>
    <property type="match status" value="1"/>
</dbReference>
<dbReference type="Pfam" id="PF00902">
    <property type="entry name" value="TatC"/>
    <property type="match status" value="1"/>
</dbReference>
<evidence type="ECO:0000256" key="1">
    <source>
        <dbReference type="ARBA" id="ARBA00004141"/>
    </source>
</evidence>
<evidence type="ECO:0000313" key="6">
    <source>
        <dbReference type="EMBL" id="MDY3512895.1"/>
    </source>
</evidence>
<dbReference type="GO" id="GO:0009977">
    <property type="term" value="F:proton motive force dependent protein transmembrane transporter activity"/>
    <property type="evidence" value="ECO:0007669"/>
    <property type="project" value="TreeGrafter"/>
</dbReference>
<keyword evidence="2 5" id="KW-0812">Transmembrane</keyword>
<feature type="transmembrane region" description="Helical" evidence="5">
    <location>
        <begin position="131"/>
        <end position="160"/>
    </location>
</feature>
<name>A0AAP6LL44_RIEAN</name>
<comment type="similarity">
    <text evidence="5">Belongs to the TatC family.</text>
</comment>
<dbReference type="GO" id="GO:0033281">
    <property type="term" value="C:TAT protein transport complex"/>
    <property type="evidence" value="ECO:0007669"/>
    <property type="project" value="UniProtKB-UniRule"/>
</dbReference>
<evidence type="ECO:0000256" key="4">
    <source>
        <dbReference type="ARBA" id="ARBA00023136"/>
    </source>
</evidence>
<keyword evidence="5" id="KW-0813">Transport</keyword>
<dbReference type="AlphaFoldDB" id="A0AAP6LL44"/>
<organism evidence="6 7">
    <name type="scientific">Riemerella anatipestifer</name>
    <name type="common">Moraxella anatipestifer</name>
    <dbReference type="NCBI Taxonomy" id="34085"/>
    <lineage>
        <taxon>Bacteria</taxon>
        <taxon>Pseudomonadati</taxon>
        <taxon>Bacteroidota</taxon>
        <taxon>Flavobacteriia</taxon>
        <taxon>Flavobacteriales</taxon>
        <taxon>Weeksellaceae</taxon>
        <taxon>Riemerella</taxon>
    </lineage>
</organism>
<evidence type="ECO:0000256" key="2">
    <source>
        <dbReference type="ARBA" id="ARBA00022692"/>
    </source>
</evidence>
<keyword evidence="5" id="KW-1003">Cell membrane</keyword>
<sequence>MSEEKEMSFLGHIGELRGHLVRSIIAIVVGGFLIGFNINWIMDHIIFGPTRPDFLTFRVVNYFSRMFVGEDVIVMPHSFPIQVRRLFEQFNMMMAVSVVGGLIIAFPYVIWELWKFISPALKESERKNSIFIINGTWVLFVMGALSGYFLVMPFVINFGYFFSISDFVRVDIDLSSYVTILLQVVLGMAVIFLFPMIVYILTSIGILTPMFLRTYRRHAIVVIMVVAAFITPADIISMLAAAFPLVVLYEICILMSALVYRRIKKEEALSLPLPK</sequence>
<gene>
    <name evidence="5" type="primary">tatC</name>
    <name evidence="6" type="ORF">PG303_06685</name>
</gene>
<dbReference type="Proteomes" id="UP001284033">
    <property type="component" value="Unassembled WGS sequence"/>
</dbReference>